<dbReference type="InterPro" id="IPR029058">
    <property type="entry name" value="AB_hydrolase_fold"/>
</dbReference>
<proteinExistence type="predicted"/>
<evidence type="ECO:0000313" key="4">
    <source>
        <dbReference type="Proteomes" id="UP001501475"/>
    </source>
</evidence>
<comment type="caution">
    <text evidence="3">The sequence shown here is derived from an EMBL/GenBank/DDBJ whole genome shotgun (WGS) entry which is preliminary data.</text>
</comment>
<dbReference type="SUPFAM" id="SSF53474">
    <property type="entry name" value="alpha/beta-Hydrolases"/>
    <property type="match status" value="1"/>
</dbReference>
<feature type="region of interest" description="Disordered" evidence="1">
    <location>
        <begin position="1"/>
        <end position="20"/>
    </location>
</feature>
<evidence type="ECO:0000256" key="1">
    <source>
        <dbReference type="SAM" id="MobiDB-lite"/>
    </source>
</evidence>
<name>A0ABN2KYY5_9MICO</name>
<keyword evidence="3" id="KW-0378">Hydrolase</keyword>
<keyword evidence="4" id="KW-1185">Reference proteome</keyword>
<evidence type="ECO:0000259" key="2">
    <source>
        <dbReference type="Pfam" id="PF12146"/>
    </source>
</evidence>
<dbReference type="EMBL" id="BAAAPN010000058">
    <property type="protein sequence ID" value="GAA1768887.1"/>
    <property type="molecule type" value="Genomic_DNA"/>
</dbReference>
<dbReference type="PANTHER" id="PTHR48098">
    <property type="entry name" value="ENTEROCHELIN ESTERASE-RELATED"/>
    <property type="match status" value="1"/>
</dbReference>
<sequence length="276" mass="29258">MGPGYARPVPRPERPTRHTPNRRTILAGLTGAAALTGCRGTTTTHTSPPATTDGELTSAYWPGVKASWRIARPSATPKALVVALHGFGMDGPTMMDGLGLADHVERTGLAIAAVSGGKAYWHKRRAGMDTGALVIHDFIPLAQRTTGVDPKTKVAFLGLSMGGYGSLLLGSDLGPDRVFGVVAESAALWIDPGTSAQAAFDDREDFLAHDVFARTDVLSRMPVRLDCGTSDPFIAANRAFAAKLPTAKATFDKGAHRLDYWRSHASAQLDWLAALT</sequence>
<dbReference type="PANTHER" id="PTHR48098:SF1">
    <property type="entry name" value="DIACYLGLYCEROL ACYLTRANSFERASE_MYCOLYLTRANSFERASE AG85A"/>
    <property type="match status" value="1"/>
</dbReference>
<dbReference type="InterPro" id="IPR022742">
    <property type="entry name" value="Hydrolase_4"/>
</dbReference>
<dbReference type="Gene3D" id="3.40.50.1820">
    <property type="entry name" value="alpha/beta hydrolase"/>
    <property type="match status" value="1"/>
</dbReference>
<dbReference type="InterPro" id="IPR050583">
    <property type="entry name" value="Mycobacterial_A85_antigen"/>
</dbReference>
<feature type="domain" description="Serine aminopeptidase S33" evidence="2">
    <location>
        <begin position="76"/>
        <end position="195"/>
    </location>
</feature>
<organism evidence="3 4">
    <name type="scientific">Nostocoides vanveenii</name>
    <dbReference type="NCBI Taxonomy" id="330835"/>
    <lineage>
        <taxon>Bacteria</taxon>
        <taxon>Bacillati</taxon>
        <taxon>Actinomycetota</taxon>
        <taxon>Actinomycetes</taxon>
        <taxon>Micrococcales</taxon>
        <taxon>Intrasporangiaceae</taxon>
        <taxon>Nostocoides</taxon>
    </lineage>
</organism>
<accession>A0ABN2KYY5</accession>
<dbReference type="GO" id="GO:0016787">
    <property type="term" value="F:hydrolase activity"/>
    <property type="evidence" value="ECO:0007669"/>
    <property type="project" value="UniProtKB-KW"/>
</dbReference>
<dbReference type="Pfam" id="PF12146">
    <property type="entry name" value="Hydrolase_4"/>
    <property type="match status" value="1"/>
</dbReference>
<protein>
    <submittedName>
        <fullName evidence="3">Alpha/beta hydrolase-fold protein</fullName>
    </submittedName>
</protein>
<gene>
    <name evidence="3" type="ORF">GCM10009810_29310</name>
</gene>
<reference evidence="3 4" key="1">
    <citation type="journal article" date="2019" name="Int. J. Syst. Evol. Microbiol.">
        <title>The Global Catalogue of Microorganisms (GCM) 10K type strain sequencing project: providing services to taxonomists for standard genome sequencing and annotation.</title>
        <authorList>
            <consortium name="The Broad Institute Genomics Platform"/>
            <consortium name="The Broad Institute Genome Sequencing Center for Infectious Disease"/>
            <person name="Wu L."/>
            <person name="Ma J."/>
        </authorList>
    </citation>
    <scope>NUCLEOTIDE SEQUENCE [LARGE SCALE GENOMIC DNA]</scope>
    <source>
        <strain evidence="3 4">JCM 15591</strain>
    </source>
</reference>
<dbReference type="Proteomes" id="UP001501475">
    <property type="component" value="Unassembled WGS sequence"/>
</dbReference>
<evidence type="ECO:0000313" key="3">
    <source>
        <dbReference type="EMBL" id="GAA1768887.1"/>
    </source>
</evidence>